<accession>A0A2P8DZP1</accession>
<gene>
    <name evidence="2" type="ORF">CLV48_109162</name>
</gene>
<sequence>MRFKFHFILLQSLLLFSHLSLAQSRKFISQFSHFQSYYNPALSGYEGATVRGFVRNQWVGMDGAPKTYHLSAEMDFAQFGPFPEPALMGKNAFSFNFLHDQYGPYQENEMILAYASRIRLSNSTNLRLGAGLNYNNVQLDGNVLTAEMVNDPILSPFQSRFAYMRILDFNLGMALTHYNFFISYSMHNVNQGNFYRGEAFMDRKSPVSIFMAGYREAVSPSLALSANIMYRNQADLPNHLELNVKMLFSETFWFGAGHRVTYANNFQLGFVLPQFRIGYIYELPMNRSYLLPNVTHEFTLIFSLFKPGRLRGDERVMIW</sequence>
<dbReference type="AlphaFoldDB" id="A0A2P8DZP1"/>
<dbReference type="InterPro" id="IPR019861">
    <property type="entry name" value="PorP/SprF_Bacteroidetes"/>
</dbReference>
<evidence type="ECO:0000313" key="2">
    <source>
        <dbReference type="EMBL" id="PSL02692.1"/>
    </source>
</evidence>
<protein>
    <submittedName>
        <fullName evidence="2">Type IX secretion system PorP/SprF family membrane protein</fullName>
    </submittedName>
</protein>
<comment type="caution">
    <text evidence="2">The sequence shown here is derived from an EMBL/GenBank/DDBJ whole genome shotgun (WGS) entry which is preliminary data.</text>
</comment>
<keyword evidence="1" id="KW-0732">Signal</keyword>
<dbReference type="OrthoDB" id="978914at2"/>
<dbReference type="Proteomes" id="UP000240708">
    <property type="component" value="Unassembled WGS sequence"/>
</dbReference>
<organism evidence="2 3">
    <name type="scientific">Cecembia rubra</name>
    <dbReference type="NCBI Taxonomy" id="1485585"/>
    <lineage>
        <taxon>Bacteria</taxon>
        <taxon>Pseudomonadati</taxon>
        <taxon>Bacteroidota</taxon>
        <taxon>Cytophagia</taxon>
        <taxon>Cytophagales</taxon>
        <taxon>Cyclobacteriaceae</taxon>
        <taxon>Cecembia</taxon>
    </lineage>
</organism>
<name>A0A2P8DZP1_9BACT</name>
<dbReference type="RefSeq" id="WP_106568243.1">
    <property type="nucleotide sequence ID" value="NZ_PYGF01000009.1"/>
</dbReference>
<reference evidence="2 3" key="1">
    <citation type="submission" date="2018-03" db="EMBL/GenBank/DDBJ databases">
        <title>Genomic Encyclopedia of Archaeal and Bacterial Type Strains, Phase II (KMG-II): from individual species to whole genera.</title>
        <authorList>
            <person name="Goeker M."/>
        </authorList>
    </citation>
    <scope>NUCLEOTIDE SEQUENCE [LARGE SCALE GENOMIC DNA]</scope>
    <source>
        <strain evidence="2 3">DSM 28057</strain>
    </source>
</reference>
<dbReference type="Pfam" id="PF11751">
    <property type="entry name" value="PorP_SprF"/>
    <property type="match status" value="1"/>
</dbReference>
<dbReference type="NCBIfam" id="TIGR03519">
    <property type="entry name" value="T9SS_PorP_fam"/>
    <property type="match status" value="1"/>
</dbReference>
<feature type="signal peptide" evidence="1">
    <location>
        <begin position="1"/>
        <end position="22"/>
    </location>
</feature>
<keyword evidence="3" id="KW-1185">Reference proteome</keyword>
<dbReference type="EMBL" id="PYGF01000009">
    <property type="protein sequence ID" value="PSL02692.1"/>
    <property type="molecule type" value="Genomic_DNA"/>
</dbReference>
<feature type="chain" id="PRO_5015132827" evidence="1">
    <location>
        <begin position="23"/>
        <end position="319"/>
    </location>
</feature>
<proteinExistence type="predicted"/>
<evidence type="ECO:0000313" key="3">
    <source>
        <dbReference type="Proteomes" id="UP000240708"/>
    </source>
</evidence>
<evidence type="ECO:0000256" key="1">
    <source>
        <dbReference type="SAM" id="SignalP"/>
    </source>
</evidence>